<feature type="domain" description="NACHT" evidence="1">
    <location>
        <begin position="67"/>
        <end position="180"/>
    </location>
</feature>
<reference evidence="2" key="1">
    <citation type="submission" date="2022-11" db="EMBL/GenBank/DDBJ databases">
        <title>Minimal conservation of predation-associated metabolite biosynthetic gene clusters underscores biosynthetic potential of Myxococcota including descriptions for ten novel species: Archangium lansinium sp. nov., Myxococcus landrumus sp. nov., Nannocystis bai.</title>
        <authorList>
            <person name="Ahearne A."/>
            <person name="Stevens C."/>
            <person name="Phillips K."/>
        </authorList>
    </citation>
    <scope>NUCLEOTIDE SEQUENCE</scope>
    <source>
        <strain evidence="2">Na p29</strain>
    </source>
</reference>
<dbReference type="PROSITE" id="PS50837">
    <property type="entry name" value="NACHT"/>
    <property type="match status" value="1"/>
</dbReference>
<dbReference type="Proteomes" id="UP001150924">
    <property type="component" value="Unassembled WGS sequence"/>
</dbReference>
<dbReference type="InterPro" id="IPR007111">
    <property type="entry name" value="NACHT_NTPase"/>
</dbReference>
<sequence>MTAALEHYRRQLAEELGRIDLRMIPGLAADPAAISLGLAATMVLPRLVDPRREGKPRAVGDVLAAARRAVVQGDPGAGKTTLLRCLCLAYADESSALLQRIAGGRTRQKDAPELPGELVPVLLSLSSFRPTRGSPGELERWIEDLLVEDHDATTASEVLAAVRAGRGLVCLDGLDEIADEGIRGKAGSSIEKWARRVGGVCWVTTRTHGALALSGFAAHAVQPFGREELFDYVSRRELACGRGPAEASRRAQAWLQRFAARPEALAVLRHPLLLVIALASEDAGRSLPTERVYLYENVIDTLVTAWNRTRRPADALQRLTGSPIDPDAMLRALATVALGFYEEGELGGAVHRGQWERALARRLGGGEPGELYARDVVKTLIEQVGLLVPEGPERLRFWHASLGEYLAATALARAARVRPEAIVGPTGSTQGREIVRMAVAWTRTVAGDPTLASRMLATLLDGEAGGPWTRLFGEPIGVAVDCVRDGHRLDAQGFSRVLGRVLDLVERAPSWEHAEMLATLAQVEPEFTPAPQEARRLLALPSAGTPLLPAHVFEAMMRWIARMTVDSPEAQALCMRVMAGRHDAGKLWAALGLLRAGVADPEVCRWVATRREQAPDEPLALDEPSAPPELRARRRAQLRALMAAPPTREEQQVGLAAAVVLALLGDDGEDVLATLLDGRPRDSSYRRASRAALAGVARASEPCRRWLAEALAGADEARRDAVVDVLQDMLNEPGARDAAVAVVFLALTGARARGLLPEAREILARRESIFRDISCTFHEALRRLATSEQDGLAALAARCCDRAGDFTSRWTCAAVIWEAAFRQRGALVGEFAPCLFEGAVSDETEVAVMSAYCLGRTWSEWTTSERTILVAAWVRGFASSGESTAKQDDPFAGSDPWAGAEHGPLDAIARAAWRVCEKLPSPLGPDERAVLRAALTSEQALQRVLAASVLWKDPAERSLCEVPLVAALRADDVRQVWVAFQALDPVEPELREAVLVAGIELVLAGWLRPFVGRHPPTRAMLATYLAAPCSIARYSWAWRSMAREMLQWLAQHPDTRELALSRLRAGERSEVATALLASWMDAPERVAAVVEAARAAGASEGVRAALREILQRERREPEPATLREAAEAGLVALLREDLESDELDALHDAVRCAQWYGLPLDVSPAVRARLLQAPTSAWRVEEAGRWLAIRCEPEQRESFAQRWFGLGLGEIAAALRPCAADDDLLAAIRAGLLLWRHFGESEPLRTAARRILERPGDDGDDGDAFGKYDDIYLLVSAAARGLISVTIVDRRLKGLRRMAVAALVELEDDYVVPALRRLLLAPEGLRECWWDDALAYWCAEHQPRSCATIEAEVIEKIASRPVHELSRIARWLRRASALSTPVLAALADRWSRWLYDEALGPDVGFASFIKGEEAVPDEVRLGWSRELDGAEPAARGRAALALAQYGETGEALVDRLIEVGRCAGQPACGRAYALLHRPERVEQFRRRRRPAAQRWQTPDEALRLAALWHTADEAEHERELTVPLLRAAAAHPDERDALQAASDLWLLDRAEGLAALRLLSPRSTGAAALLMHMSDPAGEDRLWWALEHAGADDHDWHAAALVLFRRDPADPRLAPALARIATWERDGRALWLLYAISPALATCATLDRLARTGVHQFNEDQLLYALCRGARPGAPPSSVLGGWWSEFKLSDDDDWSWRRESHEHPAVRAALGNASTLDALAAGLLALSRTVREASPPLRDTLVALERGVLVEIPAAMARSIDVAPERWTALWERAGRGDCSDTEVAEIRALVDVRATDRPGQRLARLWLRRQLPVEALLEREERSRRRIGDGAPASLLGHLDRLLAVGFPDESSLRAFLADQGLTDHVAGLGAAPQTLRFDAARALLSRKHHDEAVRRAVEMGALSEAVLPDWEALLRAEAERAKE</sequence>
<dbReference type="EMBL" id="JAPNKE010000002">
    <property type="protein sequence ID" value="MCY1009329.1"/>
    <property type="molecule type" value="Genomic_DNA"/>
</dbReference>
<evidence type="ECO:0000313" key="3">
    <source>
        <dbReference type="Proteomes" id="UP001150924"/>
    </source>
</evidence>
<keyword evidence="3" id="KW-1185">Reference proteome</keyword>
<dbReference type="Gene3D" id="3.40.50.300">
    <property type="entry name" value="P-loop containing nucleotide triphosphate hydrolases"/>
    <property type="match status" value="1"/>
</dbReference>
<evidence type="ECO:0000313" key="2">
    <source>
        <dbReference type="EMBL" id="MCY1009329.1"/>
    </source>
</evidence>
<accession>A0A9X3J060</accession>
<comment type="caution">
    <text evidence="2">The sequence shown here is derived from an EMBL/GenBank/DDBJ whole genome shotgun (WGS) entry which is preliminary data.</text>
</comment>
<dbReference type="SUPFAM" id="SSF52540">
    <property type="entry name" value="P-loop containing nucleoside triphosphate hydrolases"/>
    <property type="match status" value="1"/>
</dbReference>
<dbReference type="InterPro" id="IPR027417">
    <property type="entry name" value="P-loop_NTPase"/>
</dbReference>
<organism evidence="2 3">
    <name type="scientific">Nannocystis pusilla</name>
    <dbReference type="NCBI Taxonomy" id="889268"/>
    <lineage>
        <taxon>Bacteria</taxon>
        <taxon>Pseudomonadati</taxon>
        <taxon>Myxococcota</taxon>
        <taxon>Polyangia</taxon>
        <taxon>Nannocystales</taxon>
        <taxon>Nannocystaceae</taxon>
        <taxon>Nannocystis</taxon>
    </lineage>
</organism>
<name>A0A9X3J060_9BACT</name>
<dbReference type="RefSeq" id="WP_267771990.1">
    <property type="nucleotide sequence ID" value="NZ_JAPNKE010000002.1"/>
</dbReference>
<evidence type="ECO:0000259" key="1">
    <source>
        <dbReference type="PROSITE" id="PS50837"/>
    </source>
</evidence>
<protein>
    <submittedName>
        <fullName evidence="2">NACHT domain-containing protein</fullName>
    </submittedName>
</protein>
<proteinExistence type="predicted"/>
<gene>
    <name evidence="2" type="ORF">OV079_27945</name>
</gene>